<reference evidence="2" key="2">
    <citation type="submission" date="2020-05" db="UniProtKB">
        <authorList>
            <consortium name="EnsemblMetazoa"/>
        </authorList>
    </citation>
    <scope>IDENTIFICATION</scope>
    <source>
        <strain evidence="2">WRAIR2</strain>
    </source>
</reference>
<evidence type="ECO:0000313" key="3">
    <source>
        <dbReference type="Proteomes" id="UP000075884"/>
    </source>
</evidence>
<protein>
    <submittedName>
        <fullName evidence="2">Uncharacterized protein</fullName>
    </submittedName>
</protein>
<evidence type="ECO:0000313" key="2">
    <source>
        <dbReference type="EnsemblMetazoa" id="ADIR009537-PA"/>
    </source>
</evidence>
<dbReference type="EnsemblMetazoa" id="ADIR009537-RA">
    <property type="protein sequence ID" value="ADIR009537-PA"/>
    <property type="gene ID" value="ADIR009537"/>
</dbReference>
<dbReference type="VEuPathDB" id="VectorBase:ADIR009537"/>
<evidence type="ECO:0000256" key="1">
    <source>
        <dbReference type="SAM" id="MobiDB-lite"/>
    </source>
</evidence>
<dbReference type="AlphaFoldDB" id="A0A182NPF2"/>
<feature type="compositionally biased region" description="Low complexity" evidence="1">
    <location>
        <begin position="72"/>
        <end position="81"/>
    </location>
</feature>
<sequence>MKTTGKRCVLGARNQLCVRILNTTVMNRSDMAFTLSAPSDVNKGYLDHFINGGDPPSATVAEDLKHLLKSPATDAASSTDSLSERERQQQQQQKQKKQAQQHITIDRRWSAKEPSCSVFSYMNN</sequence>
<name>A0A182NPF2_9DIPT</name>
<dbReference type="Proteomes" id="UP000075884">
    <property type="component" value="Unassembled WGS sequence"/>
</dbReference>
<accession>A0A182NPF2</accession>
<keyword evidence="3" id="KW-1185">Reference proteome</keyword>
<reference evidence="3" key="1">
    <citation type="submission" date="2013-03" db="EMBL/GenBank/DDBJ databases">
        <title>The Genome Sequence of Anopheles dirus WRAIR2.</title>
        <authorList>
            <consortium name="The Broad Institute Genomics Platform"/>
            <person name="Neafsey D.E."/>
            <person name="Walton C."/>
            <person name="Walker B."/>
            <person name="Young S.K."/>
            <person name="Zeng Q."/>
            <person name="Gargeya S."/>
            <person name="Fitzgerald M."/>
            <person name="Haas B."/>
            <person name="Abouelleil A."/>
            <person name="Allen A.W."/>
            <person name="Alvarado L."/>
            <person name="Arachchi H.M."/>
            <person name="Berlin A.M."/>
            <person name="Chapman S.B."/>
            <person name="Gainer-Dewar J."/>
            <person name="Goldberg J."/>
            <person name="Griggs A."/>
            <person name="Gujja S."/>
            <person name="Hansen M."/>
            <person name="Howarth C."/>
            <person name="Imamovic A."/>
            <person name="Ireland A."/>
            <person name="Larimer J."/>
            <person name="McCowan C."/>
            <person name="Murphy C."/>
            <person name="Pearson M."/>
            <person name="Poon T.W."/>
            <person name="Priest M."/>
            <person name="Roberts A."/>
            <person name="Saif S."/>
            <person name="Shea T."/>
            <person name="Sisk P."/>
            <person name="Sykes S."/>
            <person name="Wortman J."/>
            <person name="Nusbaum C."/>
            <person name="Birren B."/>
        </authorList>
    </citation>
    <scope>NUCLEOTIDE SEQUENCE [LARGE SCALE GENOMIC DNA]</scope>
    <source>
        <strain evidence="3">WRAIR2</strain>
    </source>
</reference>
<organism evidence="2 3">
    <name type="scientific">Anopheles dirus</name>
    <dbReference type="NCBI Taxonomy" id="7168"/>
    <lineage>
        <taxon>Eukaryota</taxon>
        <taxon>Metazoa</taxon>
        <taxon>Ecdysozoa</taxon>
        <taxon>Arthropoda</taxon>
        <taxon>Hexapoda</taxon>
        <taxon>Insecta</taxon>
        <taxon>Pterygota</taxon>
        <taxon>Neoptera</taxon>
        <taxon>Endopterygota</taxon>
        <taxon>Diptera</taxon>
        <taxon>Nematocera</taxon>
        <taxon>Culicoidea</taxon>
        <taxon>Culicidae</taxon>
        <taxon>Anophelinae</taxon>
        <taxon>Anopheles</taxon>
    </lineage>
</organism>
<feature type="region of interest" description="Disordered" evidence="1">
    <location>
        <begin position="70"/>
        <end position="107"/>
    </location>
</feature>
<proteinExistence type="predicted"/>